<feature type="domain" description="HTH myb-type" evidence="3">
    <location>
        <begin position="101"/>
        <end position="151"/>
    </location>
</feature>
<dbReference type="CDD" id="cd00167">
    <property type="entry name" value="SANT"/>
    <property type="match status" value="1"/>
</dbReference>
<dbReference type="GO" id="GO:0000981">
    <property type="term" value="F:DNA-binding transcription factor activity, RNA polymerase II-specific"/>
    <property type="evidence" value="ECO:0007669"/>
    <property type="project" value="TreeGrafter"/>
</dbReference>
<gene>
    <name evidence="4" type="ORF">RsTaC01_0775</name>
</gene>
<dbReference type="PROSITE" id="PS51294">
    <property type="entry name" value="HTH_MYB"/>
    <property type="match status" value="1"/>
</dbReference>
<dbReference type="Proteomes" id="UP001335720">
    <property type="component" value="Chromosome"/>
</dbReference>
<dbReference type="InterPro" id="IPR017930">
    <property type="entry name" value="Myb_dom"/>
</dbReference>
<dbReference type="PROSITE" id="PS50090">
    <property type="entry name" value="MYB_LIKE"/>
    <property type="match status" value="1"/>
</dbReference>
<reference evidence="4" key="1">
    <citation type="journal article" date="2023" name="ISME J.">
        <title>Emergence of putative energy parasites within Clostridia revealed by genome analysis of a novel endosymbiotic clade.</title>
        <authorList>
            <person name="Takahashi K."/>
            <person name="Kuwahara H."/>
            <person name="Horikawa Y."/>
            <person name="Izawa K."/>
            <person name="Kato D."/>
            <person name="Inagaki T."/>
            <person name="Yuki M."/>
            <person name="Ohkuma M."/>
            <person name="Hongoh Y."/>
        </authorList>
    </citation>
    <scope>NUCLEOTIDE SEQUENCE</scope>
    <source>
        <strain evidence="4">RsTa-C01</strain>
    </source>
</reference>
<evidence type="ECO:0000256" key="1">
    <source>
        <dbReference type="SAM" id="SignalP"/>
    </source>
</evidence>
<dbReference type="SUPFAM" id="SSF46689">
    <property type="entry name" value="Homeodomain-like"/>
    <property type="match status" value="1"/>
</dbReference>
<dbReference type="PANTHER" id="PTHR45614">
    <property type="entry name" value="MYB PROTEIN-RELATED"/>
    <property type="match status" value="1"/>
</dbReference>
<dbReference type="InterPro" id="IPR009057">
    <property type="entry name" value="Homeodomain-like_sf"/>
</dbReference>
<dbReference type="EMBL" id="AP027925">
    <property type="protein sequence ID" value="BED92878.1"/>
    <property type="molecule type" value="Genomic_DNA"/>
</dbReference>
<evidence type="ECO:0000259" key="2">
    <source>
        <dbReference type="PROSITE" id="PS50090"/>
    </source>
</evidence>
<organism evidence="4">
    <name type="scientific">Candidatus Paraimprobicoccus trichonymphae</name>
    <dbReference type="NCBI Taxonomy" id="3033793"/>
    <lineage>
        <taxon>Bacteria</taxon>
        <taxon>Bacillati</taxon>
        <taxon>Bacillota</taxon>
        <taxon>Clostridia</taxon>
        <taxon>Candidatus Paraimprobicoccus</taxon>
    </lineage>
</organism>
<dbReference type="Pfam" id="PF00249">
    <property type="entry name" value="Myb_DNA-binding"/>
    <property type="match status" value="1"/>
</dbReference>
<keyword evidence="4" id="KW-0238">DNA-binding</keyword>
<dbReference type="PANTHER" id="PTHR45614:SF253">
    <property type="entry name" value="CHROMOSOME UNDETERMINED SCAFFOLD_38, WHOLE GENOME SHOTGUN SEQUENCE"/>
    <property type="match status" value="1"/>
</dbReference>
<feature type="domain" description="Myb-like" evidence="2">
    <location>
        <begin position="101"/>
        <end position="147"/>
    </location>
</feature>
<feature type="chain" id="PRO_5041279651" evidence="1">
    <location>
        <begin position="21"/>
        <end position="226"/>
    </location>
</feature>
<dbReference type="Gene3D" id="1.10.10.60">
    <property type="entry name" value="Homeodomain-like"/>
    <property type="match status" value="1"/>
</dbReference>
<dbReference type="KEGG" id="ptrh:RsTaC01_0775"/>
<dbReference type="InterPro" id="IPR001005">
    <property type="entry name" value="SANT/Myb"/>
</dbReference>
<feature type="signal peptide" evidence="1">
    <location>
        <begin position="1"/>
        <end position="20"/>
    </location>
</feature>
<dbReference type="AlphaFoldDB" id="A0AA48KXY6"/>
<name>A0AA48KXY6_9FIRM</name>
<dbReference type="InterPro" id="IPR050560">
    <property type="entry name" value="MYB_TF"/>
</dbReference>
<evidence type="ECO:0000259" key="3">
    <source>
        <dbReference type="PROSITE" id="PS51294"/>
    </source>
</evidence>
<evidence type="ECO:0000313" key="4">
    <source>
        <dbReference type="EMBL" id="BED92878.1"/>
    </source>
</evidence>
<protein>
    <submittedName>
        <fullName evidence="4">Myb-like DNA-binding domain containing protein</fullName>
    </submittedName>
</protein>
<sequence>MKKRKIASFMACLFMGGAFLGNVYGCNFVFNKKHDTILTNIIETHGTKDWTLNVKEFEKKLSDETEKKNFYSLFDKFSDDLILKKKVRRLQNRWNNFLKPKKEKFSIEEDELILSLVSKHGSKWKIIKKSFSKRTADSIKYRYLNHLMKASESRNASESTVGIEFPKFNDFFNDFFNKATDESSTTIESPWFNGSFNENYETTNENSTTSEFPGFNEFEENFFHNL</sequence>
<proteinExistence type="predicted"/>
<accession>A0AA48KXY6</accession>
<dbReference type="SMART" id="SM00717">
    <property type="entry name" value="SANT"/>
    <property type="match status" value="1"/>
</dbReference>
<dbReference type="GO" id="GO:0000978">
    <property type="term" value="F:RNA polymerase II cis-regulatory region sequence-specific DNA binding"/>
    <property type="evidence" value="ECO:0007669"/>
    <property type="project" value="TreeGrafter"/>
</dbReference>
<keyword evidence="1" id="KW-0732">Signal</keyword>